<dbReference type="AlphaFoldDB" id="A0AAE0F037"/>
<dbReference type="EMBL" id="LGRX02030666">
    <property type="protein sequence ID" value="KAK3245410.1"/>
    <property type="molecule type" value="Genomic_DNA"/>
</dbReference>
<name>A0AAE0F037_9CHLO</name>
<gene>
    <name evidence="1" type="ORF">CYMTET_45013</name>
</gene>
<proteinExistence type="predicted"/>
<comment type="caution">
    <text evidence="1">The sequence shown here is derived from an EMBL/GenBank/DDBJ whole genome shotgun (WGS) entry which is preliminary data.</text>
</comment>
<evidence type="ECO:0000313" key="1">
    <source>
        <dbReference type="EMBL" id="KAK3245410.1"/>
    </source>
</evidence>
<evidence type="ECO:0000313" key="2">
    <source>
        <dbReference type="Proteomes" id="UP001190700"/>
    </source>
</evidence>
<keyword evidence="2" id="KW-1185">Reference proteome</keyword>
<reference evidence="1 2" key="1">
    <citation type="journal article" date="2015" name="Genome Biol. Evol.">
        <title>Comparative Genomics of a Bacterivorous Green Alga Reveals Evolutionary Causalities and Consequences of Phago-Mixotrophic Mode of Nutrition.</title>
        <authorList>
            <person name="Burns J.A."/>
            <person name="Paasch A."/>
            <person name="Narechania A."/>
            <person name="Kim E."/>
        </authorList>
    </citation>
    <scope>NUCLEOTIDE SEQUENCE [LARGE SCALE GENOMIC DNA]</scope>
    <source>
        <strain evidence="1 2">PLY_AMNH</strain>
    </source>
</reference>
<dbReference type="Proteomes" id="UP001190700">
    <property type="component" value="Unassembled WGS sequence"/>
</dbReference>
<organism evidence="1 2">
    <name type="scientific">Cymbomonas tetramitiformis</name>
    <dbReference type="NCBI Taxonomy" id="36881"/>
    <lineage>
        <taxon>Eukaryota</taxon>
        <taxon>Viridiplantae</taxon>
        <taxon>Chlorophyta</taxon>
        <taxon>Pyramimonadophyceae</taxon>
        <taxon>Pyramimonadales</taxon>
        <taxon>Pyramimonadaceae</taxon>
        <taxon>Cymbomonas</taxon>
    </lineage>
</organism>
<accession>A0AAE0F037</accession>
<sequence>MAAQAASHATVLAEVSAAAAVRAVDLAIHVLLDELSTSAICTEKWSLELLDVLAKVLLVHARKFSVLIVATGSTRFGADPIETKTLAGWQDFVALVDPSFVTTDFQGLGGGRAAAGVAERAMPVAGALAIVPKTPTNPELYRQQEADIEAAFGFAVMLQLYDFLMNKLIGDSRADMSEHRVHTVWQEFQLLKSRDGTDIYTCRSVASVETRFEADKQRLSECFTLNTQTAYFTGVRSWVSFCISGRARGFLEKMLPAEDAVLADWVVYMVTEWAVKPDTDKKYTSGVRGTPSGKAGLLTAASGLAVADHLIQAHGDWASECYKLYVEAAYISLAHCIIAFAHHWHTAFASQWHTYAYYWRYV</sequence>
<protein>
    <submittedName>
        <fullName evidence="1">Uncharacterized protein</fullName>
    </submittedName>
</protein>